<feature type="compositionally biased region" description="Basic and acidic residues" evidence="1">
    <location>
        <begin position="75"/>
        <end position="91"/>
    </location>
</feature>
<reference evidence="2 3" key="1">
    <citation type="journal article" date="2019" name="Sci. Rep.">
        <title>Orb-weaving spider Araneus ventricosus genome elucidates the spidroin gene catalogue.</title>
        <authorList>
            <person name="Kono N."/>
            <person name="Nakamura H."/>
            <person name="Ohtoshi R."/>
            <person name="Moran D.A.P."/>
            <person name="Shinohara A."/>
            <person name="Yoshida Y."/>
            <person name="Fujiwara M."/>
            <person name="Mori M."/>
            <person name="Tomita M."/>
            <person name="Arakawa K."/>
        </authorList>
    </citation>
    <scope>NUCLEOTIDE SEQUENCE [LARGE SCALE GENOMIC DNA]</scope>
</reference>
<accession>A0A4Y2LXJ0</accession>
<dbReference type="AlphaFoldDB" id="A0A4Y2LXJ0"/>
<keyword evidence="3" id="KW-1185">Reference proteome</keyword>
<protein>
    <submittedName>
        <fullName evidence="2">Uncharacterized protein</fullName>
    </submittedName>
</protein>
<name>A0A4Y2LXJ0_ARAVE</name>
<sequence length="131" mass="14536">MIVPKSFYKSVFKKHVISQWNSLYQISHNESLPKNFFLPFMGPSGEVSALGPEGSRLETDSTEDPPCMGPLHAKSYVETKRPPADVGRKFGEWMPAQVPSSSSDRGSKLRGLSQNSPRVASKRDVNITKLN</sequence>
<dbReference type="Proteomes" id="UP000499080">
    <property type="component" value="Unassembled WGS sequence"/>
</dbReference>
<proteinExistence type="predicted"/>
<feature type="region of interest" description="Disordered" evidence="1">
    <location>
        <begin position="48"/>
        <end position="131"/>
    </location>
</feature>
<comment type="caution">
    <text evidence="2">The sequence shown here is derived from an EMBL/GenBank/DDBJ whole genome shotgun (WGS) entry which is preliminary data.</text>
</comment>
<organism evidence="2 3">
    <name type="scientific">Araneus ventricosus</name>
    <name type="common">Orbweaver spider</name>
    <name type="synonym">Epeira ventricosa</name>
    <dbReference type="NCBI Taxonomy" id="182803"/>
    <lineage>
        <taxon>Eukaryota</taxon>
        <taxon>Metazoa</taxon>
        <taxon>Ecdysozoa</taxon>
        <taxon>Arthropoda</taxon>
        <taxon>Chelicerata</taxon>
        <taxon>Arachnida</taxon>
        <taxon>Araneae</taxon>
        <taxon>Araneomorphae</taxon>
        <taxon>Entelegynae</taxon>
        <taxon>Araneoidea</taxon>
        <taxon>Araneidae</taxon>
        <taxon>Araneus</taxon>
    </lineage>
</organism>
<evidence type="ECO:0000256" key="1">
    <source>
        <dbReference type="SAM" id="MobiDB-lite"/>
    </source>
</evidence>
<dbReference type="OrthoDB" id="411823at2759"/>
<evidence type="ECO:0000313" key="2">
    <source>
        <dbReference type="EMBL" id="GBN19525.1"/>
    </source>
</evidence>
<dbReference type="EMBL" id="BGPR01006501">
    <property type="protein sequence ID" value="GBN19525.1"/>
    <property type="molecule type" value="Genomic_DNA"/>
</dbReference>
<gene>
    <name evidence="2" type="ORF">AVEN_76265_1</name>
</gene>
<feature type="compositionally biased region" description="Basic and acidic residues" evidence="1">
    <location>
        <begin position="121"/>
        <end position="131"/>
    </location>
</feature>
<evidence type="ECO:0000313" key="3">
    <source>
        <dbReference type="Proteomes" id="UP000499080"/>
    </source>
</evidence>